<sequence length="157" mass="17688">MKNTQPVNKKEYREYVTEDLIIYWNLSHCSHSGKCTDMLPEVFNMERRPWICMDGADPLEVIRVIDKCPSGALRYGLTEHSAIEPRLAQGPGWIGYKVTEPSVVQIRMVQNGPLLVKGPARILDPEGNSIRECVSMVLCRCGKTKNPPFCDGSHAEE</sequence>
<proteinExistence type="predicted"/>
<organism evidence="1 2">
    <name type="scientific">Anoxybacterium hadale</name>
    <dbReference type="NCBI Taxonomy" id="3408580"/>
    <lineage>
        <taxon>Bacteria</taxon>
        <taxon>Bacillati</taxon>
        <taxon>Bacillota</taxon>
        <taxon>Clostridia</taxon>
        <taxon>Peptostreptococcales</taxon>
        <taxon>Anaerovoracaceae</taxon>
        <taxon>Anoxybacterium</taxon>
    </lineage>
</organism>
<name>A0ACD1AEW5_9FIRM</name>
<dbReference type="EMBL" id="CP042469">
    <property type="protein sequence ID" value="QOX65052.1"/>
    <property type="molecule type" value="Genomic_DNA"/>
</dbReference>
<dbReference type="Proteomes" id="UP000594014">
    <property type="component" value="Chromosome"/>
</dbReference>
<gene>
    <name evidence="1" type="ORF">FRZ06_17730</name>
</gene>
<evidence type="ECO:0000313" key="1">
    <source>
        <dbReference type="EMBL" id="QOX65052.1"/>
    </source>
</evidence>
<keyword evidence="2" id="KW-1185">Reference proteome</keyword>
<accession>A0ACD1AEW5</accession>
<evidence type="ECO:0000313" key="2">
    <source>
        <dbReference type="Proteomes" id="UP000594014"/>
    </source>
</evidence>
<protein>
    <submittedName>
        <fullName evidence="1">Uncharacterized protein</fullName>
    </submittedName>
</protein>
<reference evidence="1" key="1">
    <citation type="submission" date="2019-08" db="EMBL/GenBank/DDBJ databases">
        <title>Genome sequence of Clostridiales bacterium MT110.</title>
        <authorList>
            <person name="Cao J."/>
        </authorList>
    </citation>
    <scope>NUCLEOTIDE SEQUENCE</scope>
    <source>
        <strain evidence="1">MT110</strain>
    </source>
</reference>